<dbReference type="PANTHER" id="PTHR43213">
    <property type="entry name" value="BIFUNCTIONAL DTTP/UTP PYROPHOSPHATASE/METHYLTRANSFERASE PROTEIN-RELATED"/>
    <property type="match status" value="1"/>
</dbReference>
<dbReference type="InterPro" id="IPR029001">
    <property type="entry name" value="ITPase-like_fam"/>
</dbReference>
<dbReference type="SUPFAM" id="SSF52972">
    <property type="entry name" value="ITPase-like"/>
    <property type="match status" value="1"/>
</dbReference>
<organism evidence="6">
    <name type="scientific">bioreactor metagenome</name>
    <dbReference type="NCBI Taxonomy" id="1076179"/>
    <lineage>
        <taxon>unclassified sequences</taxon>
        <taxon>metagenomes</taxon>
        <taxon>ecological metagenomes</taxon>
    </lineage>
</organism>
<evidence type="ECO:0000256" key="5">
    <source>
        <dbReference type="ARBA" id="ARBA00023080"/>
    </source>
</evidence>
<keyword evidence="5" id="KW-0546">Nucleotide metabolism</keyword>
<dbReference type="CDD" id="cd00555">
    <property type="entry name" value="Maf"/>
    <property type="match status" value="1"/>
</dbReference>
<gene>
    <name evidence="6" type="primary">maf_28</name>
    <name evidence="6" type="ORF">SDC9_96546</name>
</gene>
<comment type="subcellular location">
    <subcellularLocation>
        <location evidence="2">Cytoplasm</location>
    </subcellularLocation>
</comment>
<reference evidence="6" key="1">
    <citation type="submission" date="2019-08" db="EMBL/GenBank/DDBJ databases">
        <authorList>
            <person name="Kucharzyk K."/>
            <person name="Murdoch R.W."/>
            <person name="Higgins S."/>
            <person name="Loffler F."/>
        </authorList>
    </citation>
    <scope>NUCLEOTIDE SEQUENCE</scope>
</reference>
<dbReference type="PANTHER" id="PTHR43213:SF5">
    <property type="entry name" value="BIFUNCTIONAL DTTP_UTP PYROPHOSPHATASE_METHYLTRANSFERASE PROTEIN-RELATED"/>
    <property type="match status" value="1"/>
</dbReference>
<dbReference type="GO" id="GO:0047429">
    <property type="term" value="F:nucleoside triphosphate diphosphatase activity"/>
    <property type="evidence" value="ECO:0007669"/>
    <property type="project" value="InterPro"/>
</dbReference>
<sequence>MQRQIILASQSPRRRELMMMCKLPFTDVNPACEEIIRHDIPLNQAIAELAYTKAKAVFDRYPQAAVVGADTIVVLDKEVLGKPKDEEDAVRMLRLLSGKKHQVITGVAVLSEEEETIFFDETLVEFYHLSDEEIFEYVKTREPLDKAGAYGIHARGALFVKKIDGDYYSVMGLPIAPVYKLLQKYL</sequence>
<dbReference type="HAMAP" id="MF_00528">
    <property type="entry name" value="Maf"/>
    <property type="match status" value="1"/>
</dbReference>
<dbReference type="Pfam" id="PF02545">
    <property type="entry name" value="Maf"/>
    <property type="match status" value="1"/>
</dbReference>
<protein>
    <submittedName>
        <fullName evidence="6">Septum formation protein Maf</fullName>
    </submittedName>
</protein>
<evidence type="ECO:0000256" key="4">
    <source>
        <dbReference type="ARBA" id="ARBA00022801"/>
    </source>
</evidence>
<dbReference type="GO" id="GO:0009117">
    <property type="term" value="P:nucleotide metabolic process"/>
    <property type="evidence" value="ECO:0007669"/>
    <property type="project" value="UniProtKB-KW"/>
</dbReference>
<dbReference type="PIRSF" id="PIRSF006305">
    <property type="entry name" value="Maf"/>
    <property type="match status" value="1"/>
</dbReference>
<dbReference type="Gene3D" id="3.90.950.10">
    <property type="match status" value="1"/>
</dbReference>
<comment type="cofactor">
    <cofactor evidence="1">
        <name>a divalent metal cation</name>
        <dbReference type="ChEBI" id="CHEBI:60240"/>
    </cofactor>
</comment>
<keyword evidence="4" id="KW-0378">Hydrolase</keyword>
<keyword evidence="3" id="KW-0963">Cytoplasm</keyword>
<dbReference type="EMBL" id="VSSQ01012685">
    <property type="protein sequence ID" value="MPM49815.1"/>
    <property type="molecule type" value="Genomic_DNA"/>
</dbReference>
<dbReference type="FunFam" id="3.90.950.10:FF:000005">
    <property type="entry name" value="7-methyl-GTP pyrophosphatase"/>
    <property type="match status" value="1"/>
</dbReference>
<dbReference type="GO" id="GO:0005737">
    <property type="term" value="C:cytoplasm"/>
    <property type="evidence" value="ECO:0007669"/>
    <property type="project" value="UniProtKB-SubCell"/>
</dbReference>
<evidence type="ECO:0000313" key="6">
    <source>
        <dbReference type="EMBL" id="MPM49815.1"/>
    </source>
</evidence>
<dbReference type="NCBIfam" id="TIGR00172">
    <property type="entry name" value="maf"/>
    <property type="match status" value="1"/>
</dbReference>
<accession>A0A645A9D2</accession>
<proteinExistence type="inferred from homology"/>
<comment type="caution">
    <text evidence="6">The sequence shown here is derived from an EMBL/GenBank/DDBJ whole genome shotgun (WGS) entry which is preliminary data.</text>
</comment>
<evidence type="ECO:0000256" key="1">
    <source>
        <dbReference type="ARBA" id="ARBA00001968"/>
    </source>
</evidence>
<dbReference type="AlphaFoldDB" id="A0A645A9D2"/>
<name>A0A645A9D2_9ZZZZ</name>
<dbReference type="InterPro" id="IPR003697">
    <property type="entry name" value="Maf-like"/>
</dbReference>
<evidence type="ECO:0000256" key="3">
    <source>
        <dbReference type="ARBA" id="ARBA00022490"/>
    </source>
</evidence>
<evidence type="ECO:0000256" key="2">
    <source>
        <dbReference type="ARBA" id="ARBA00004496"/>
    </source>
</evidence>